<reference evidence="9" key="1">
    <citation type="submission" date="2019-09" db="EMBL/GenBank/DDBJ databases">
        <title>Bird 10,000 Genomes (B10K) Project - Family phase.</title>
        <authorList>
            <person name="Zhang G."/>
        </authorList>
    </citation>
    <scope>NUCLEOTIDE SEQUENCE</scope>
    <source>
        <strain evidence="9">B10K-DU-001-30</strain>
        <tissue evidence="9">Muscle</tissue>
    </source>
</reference>
<protein>
    <recommendedName>
        <fullName evidence="3">BH3-interacting domain death agonist</fullName>
    </recommendedName>
</protein>
<organism evidence="9 10">
    <name type="scientific">Ramphastos sulfuratus</name>
    <dbReference type="NCBI Taxonomy" id="322582"/>
    <lineage>
        <taxon>Eukaryota</taxon>
        <taxon>Metazoa</taxon>
        <taxon>Chordata</taxon>
        <taxon>Craniata</taxon>
        <taxon>Vertebrata</taxon>
        <taxon>Euteleostomi</taxon>
        <taxon>Archelosauria</taxon>
        <taxon>Archosauria</taxon>
        <taxon>Dinosauria</taxon>
        <taxon>Saurischia</taxon>
        <taxon>Theropoda</taxon>
        <taxon>Coelurosauria</taxon>
        <taxon>Aves</taxon>
        <taxon>Neognathae</taxon>
        <taxon>Neoaves</taxon>
        <taxon>Telluraves</taxon>
        <taxon>Coraciimorphae</taxon>
        <taxon>Piciformes</taxon>
        <taxon>Ramphastidae</taxon>
        <taxon>Ramphastos</taxon>
    </lineage>
</organism>
<dbReference type="Pfam" id="PF06393">
    <property type="entry name" value="BID"/>
    <property type="match status" value="1"/>
</dbReference>
<evidence type="ECO:0000256" key="7">
    <source>
        <dbReference type="ARBA" id="ARBA00023128"/>
    </source>
</evidence>
<dbReference type="EMBL" id="WBNM01045766">
    <property type="protein sequence ID" value="NXP83123.1"/>
    <property type="molecule type" value="Genomic_DNA"/>
</dbReference>
<dbReference type="PANTHER" id="PTHR35447">
    <property type="entry name" value="BH3-INTERACTING DOMAIN DEATH AGONIST"/>
    <property type="match status" value="1"/>
</dbReference>
<dbReference type="InterPro" id="IPR010479">
    <property type="entry name" value="BID"/>
</dbReference>
<keyword evidence="5" id="KW-0053">Apoptosis</keyword>
<dbReference type="Proteomes" id="UP000611227">
    <property type="component" value="Unassembled WGS sequence"/>
</dbReference>
<comment type="subcellular location">
    <subcellularLocation>
        <location evidence="2">Cytoplasm</location>
    </subcellularLocation>
    <subcellularLocation>
        <location evidence="1">Mitochondrion outer membrane</location>
    </subcellularLocation>
</comment>
<evidence type="ECO:0000256" key="3">
    <source>
        <dbReference type="ARBA" id="ARBA00015802"/>
    </source>
</evidence>
<dbReference type="GO" id="GO:2001244">
    <property type="term" value="P:positive regulation of intrinsic apoptotic signaling pathway"/>
    <property type="evidence" value="ECO:0007669"/>
    <property type="project" value="TreeGrafter"/>
</dbReference>
<dbReference type="GO" id="GO:0008637">
    <property type="term" value="P:apoptotic mitochondrial changes"/>
    <property type="evidence" value="ECO:0007669"/>
    <property type="project" value="TreeGrafter"/>
</dbReference>
<evidence type="ECO:0000256" key="4">
    <source>
        <dbReference type="ARBA" id="ARBA00022490"/>
    </source>
</evidence>
<dbReference type="PANTHER" id="PTHR35447:SF1">
    <property type="entry name" value="BH3-INTERACTING DOMAIN DEATH AGONIST"/>
    <property type="match status" value="1"/>
</dbReference>
<accession>A0A852CPW2</accession>
<keyword evidence="7" id="KW-0496">Mitochondrion</keyword>
<dbReference type="AlphaFoldDB" id="A0A852CPW2"/>
<evidence type="ECO:0000256" key="2">
    <source>
        <dbReference type="ARBA" id="ARBA00004496"/>
    </source>
</evidence>
<dbReference type="InterPro" id="IPR036834">
    <property type="entry name" value="Bcl-2-like_sf"/>
</dbReference>
<dbReference type="GO" id="GO:0005829">
    <property type="term" value="C:cytosol"/>
    <property type="evidence" value="ECO:0007669"/>
    <property type="project" value="TreeGrafter"/>
</dbReference>
<sequence>EVNNEAIRIIAARLVEIGDRFDQEIKARVVNDLVQHFQNANLPREDLIQRVSEAVFGLLQAMPPDMEQEEAMLVLVMVLTKKIVNTVPSLLQRVFNTTVIYINQQLHNYIARMVSAVQQ</sequence>
<dbReference type="SUPFAM" id="SSF56854">
    <property type="entry name" value="Bcl-2 inhibitors of programmed cell death"/>
    <property type="match status" value="1"/>
</dbReference>
<dbReference type="GO" id="GO:2001238">
    <property type="term" value="P:positive regulation of extrinsic apoptotic signaling pathway"/>
    <property type="evidence" value="ECO:0007669"/>
    <property type="project" value="TreeGrafter"/>
</dbReference>
<name>A0A852CPW2_9PICI</name>
<feature type="non-terminal residue" evidence="9">
    <location>
        <position position="119"/>
    </location>
</feature>
<evidence type="ECO:0000256" key="6">
    <source>
        <dbReference type="ARBA" id="ARBA00022787"/>
    </source>
</evidence>
<comment type="caution">
    <text evidence="9">The sequence shown here is derived from an EMBL/GenBank/DDBJ whole genome shotgun (WGS) entry which is preliminary data.</text>
</comment>
<proteinExistence type="predicted"/>
<feature type="non-terminal residue" evidence="9">
    <location>
        <position position="1"/>
    </location>
</feature>
<keyword evidence="10" id="KW-1185">Reference proteome</keyword>
<evidence type="ECO:0000256" key="1">
    <source>
        <dbReference type="ARBA" id="ARBA00004294"/>
    </source>
</evidence>
<keyword evidence="4" id="KW-0963">Cytoplasm</keyword>
<dbReference type="GO" id="GO:0005741">
    <property type="term" value="C:mitochondrial outer membrane"/>
    <property type="evidence" value="ECO:0007669"/>
    <property type="project" value="UniProtKB-SubCell"/>
</dbReference>
<keyword evidence="6" id="KW-1000">Mitochondrion outer membrane</keyword>
<dbReference type="Gene3D" id="1.10.437.10">
    <property type="entry name" value="Blc2-like"/>
    <property type="match status" value="1"/>
</dbReference>
<evidence type="ECO:0000256" key="5">
    <source>
        <dbReference type="ARBA" id="ARBA00022703"/>
    </source>
</evidence>
<evidence type="ECO:0000256" key="8">
    <source>
        <dbReference type="ARBA" id="ARBA00023136"/>
    </source>
</evidence>
<evidence type="ECO:0000313" key="10">
    <source>
        <dbReference type="Proteomes" id="UP000611227"/>
    </source>
</evidence>
<gene>
    <name evidence="9" type="primary">Bid</name>
    <name evidence="9" type="ORF">RAMSUL_R00612</name>
</gene>
<evidence type="ECO:0000313" key="9">
    <source>
        <dbReference type="EMBL" id="NXP83123.1"/>
    </source>
</evidence>
<dbReference type="GO" id="GO:0090200">
    <property type="term" value="P:positive regulation of release of cytochrome c from mitochondria"/>
    <property type="evidence" value="ECO:0007669"/>
    <property type="project" value="TreeGrafter"/>
</dbReference>
<keyword evidence="8" id="KW-0472">Membrane</keyword>